<feature type="transmembrane region" description="Helical" evidence="8">
    <location>
        <begin position="352"/>
        <end position="375"/>
    </location>
</feature>
<sequence>MESERTALLRERRGRQAPRAAQPSPVRNVRALKELETKVTKQQSYVLALYVTLSVVFCAANQIYYKKLLNRFSSGDGKHNFEFFVSQWSTVLYLGQALPILLHSLLRDFIARRRLSDDGDEMKPKSTWAQLVATPATHWGFFVMGVLDAACSTLGALGGAGTPGQLQTLINQSVIPITIFISWAQQGKRFKKHQMVGAGLIVLGCVTGALSLFGPGAAEDDDGGAARAVSWTAIALFSVSVVPGAYSNVYKESYMKEDDLDVYVTTTVVSFWQELLGFLFLPLMLLRVFGGLQVSEIKEQMSGGFECFMGYDPHPNPGYNCAGAGYLFWFYVVINFTYNIILLLITKHGSAVLLVISNALALPVTNVAFTIPFFMGDDTERFTAADLAGLILVVVGFLTYSAFGLAKKFMVAQGPPGQMTYTPIDQQFDLDVATVDPRSASARALTSPNRLARFLATIVSPFVDGDDLEKLPLRRAGEEPDQVTLRREVELMLFARDLAARAISVLDEQITRLETFYAQKYPDANEMPKQRSSYGNLAAAGRPPRSPSFNPITRTPSLWSDPEVALSYASPLPRGPNREARRREYGAANGGMAEDYP</sequence>
<dbReference type="PANTHER" id="PTHR31326:SF1">
    <property type="entry name" value="PROTEIN CLT2, CHLOROPLASTIC"/>
    <property type="match status" value="1"/>
</dbReference>
<keyword evidence="6 8" id="KW-0472">Membrane</keyword>
<feature type="transmembrane region" description="Helical" evidence="8">
    <location>
        <begin position="85"/>
        <end position="106"/>
    </location>
</feature>
<feature type="transmembrane region" description="Helical" evidence="8">
    <location>
        <begin position="387"/>
        <end position="406"/>
    </location>
</feature>
<accession>A0A7S1UB64</accession>
<feature type="transmembrane region" description="Helical" evidence="8">
    <location>
        <begin position="195"/>
        <end position="216"/>
    </location>
</feature>
<protein>
    <submittedName>
        <fullName evidence="9">Uncharacterized protein</fullName>
    </submittedName>
</protein>
<evidence type="ECO:0000256" key="4">
    <source>
        <dbReference type="ARBA" id="ARBA00022692"/>
    </source>
</evidence>
<feature type="region of interest" description="Disordered" evidence="7">
    <location>
        <begin position="1"/>
        <end position="24"/>
    </location>
</feature>
<feature type="compositionally biased region" description="Basic and acidic residues" evidence="7">
    <location>
        <begin position="1"/>
        <end position="11"/>
    </location>
</feature>
<keyword evidence="5 8" id="KW-1133">Transmembrane helix</keyword>
<gene>
    <name evidence="9" type="ORF">PPAR1163_LOCUS21181</name>
</gene>
<feature type="compositionally biased region" description="Polar residues" evidence="7">
    <location>
        <begin position="547"/>
        <end position="558"/>
    </location>
</feature>
<evidence type="ECO:0000256" key="7">
    <source>
        <dbReference type="SAM" id="MobiDB-lite"/>
    </source>
</evidence>
<reference evidence="9" key="1">
    <citation type="submission" date="2021-01" db="EMBL/GenBank/DDBJ databases">
        <authorList>
            <person name="Corre E."/>
            <person name="Pelletier E."/>
            <person name="Niang G."/>
            <person name="Scheremetjew M."/>
            <person name="Finn R."/>
            <person name="Kale V."/>
            <person name="Holt S."/>
            <person name="Cochrane G."/>
            <person name="Meng A."/>
            <person name="Brown T."/>
            <person name="Cohen L."/>
        </authorList>
    </citation>
    <scope>NUCLEOTIDE SEQUENCE</scope>
    <source>
        <strain evidence="9">CCMP2877</strain>
    </source>
</reference>
<feature type="transmembrane region" description="Helical" evidence="8">
    <location>
        <begin position="45"/>
        <end position="65"/>
    </location>
</feature>
<evidence type="ECO:0000256" key="1">
    <source>
        <dbReference type="ARBA" id="ARBA00004141"/>
    </source>
</evidence>
<evidence type="ECO:0000256" key="6">
    <source>
        <dbReference type="ARBA" id="ARBA00023136"/>
    </source>
</evidence>
<feature type="transmembrane region" description="Helical" evidence="8">
    <location>
        <begin position="326"/>
        <end position="345"/>
    </location>
</feature>
<name>A0A7S1UB64_9STRA</name>
<dbReference type="InterPro" id="IPR013936">
    <property type="entry name" value="CRT-like"/>
</dbReference>
<organism evidence="9">
    <name type="scientific">Phaeomonas parva</name>
    <dbReference type="NCBI Taxonomy" id="124430"/>
    <lineage>
        <taxon>Eukaryota</taxon>
        <taxon>Sar</taxon>
        <taxon>Stramenopiles</taxon>
        <taxon>Ochrophyta</taxon>
        <taxon>Pinguiophyceae</taxon>
        <taxon>Pinguiochrysidales</taxon>
        <taxon>Pinguiochrysidaceae</taxon>
        <taxon>Phaeomonas</taxon>
    </lineage>
</organism>
<dbReference type="EMBL" id="HBGJ01033456">
    <property type="protein sequence ID" value="CAD9262798.1"/>
    <property type="molecule type" value="Transcribed_RNA"/>
</dbReference>
<evidence type="ECO:0000256" key="3">
    <source>
        <dbReference type="ARBA" id="ARBA00022448"/>
    </source>
</evidence>
<evidence type="ECO:0000256" key="8">
    <source>
        <dbReference type="SAM" id="Phobius"/>
    </source>
</evidence>
<dbReference type="AlphaFoldDB" id="A0A7S1UB64"/>
<comment type="similarity">
    <text evidence="2">Belongs to the CRT-like transporter family.</text>
</comment>
<feature type="transmembrane region" description="Helical" evidence="8">
    <location>
        <begin position="228"/>
        <end position="250"/>
    </location>
</feature>
<evidence type="ECO:0000256" key="5">
    <source>
        <dbReference type="ARBA" id="ARBA00022989"/>
    </source>
</evidence>
<feature type="transmembrane region" description="Helical" evidence="8">
    <location>
        <begin position="262"/>
        <end position="285"/>
    </location>
</feature>
<dbReference type="Pfam" id="PF08627">
    <property type="entry name" value="CRT-like"/>
    <property type="match status" value="1"/>
</dbReference>
<evidence type="ECO:0000256" key="2">
    <source>
        <dbReference type="ARBA" id="ARBA00006690"/>
    </source>
</evidence>
<proteinExistence type="inferred from homology"/>
<dbReference type="PANTHER" id="PTHR31326">
    <property type="entry name" value="PROTEIN CLT2, CHLOROPLASTIC"/>
    <property type="match status" value="1"/>
</dbReference>
<feature type="compositionally biased region" description="Basic and acidic residues" evidence="7">
    <location>
        <begin position="576"/>
        <end position="585"/>
    </location>
</feature>
<comment type="subcellular location">
    <subcellularLocation>
        <location evidence="1">Membrane</location>
        <topology evidence="1">Multi-pass membrane protein</topology>
    </subcellularLocation>
</comment>
<keyword evidence="4 8" id="KW-0812">Transmembrane</keyword>
<keyword evidence="3" id="KW-0813">Transport</keyword>
<evidence type="ECO:0000313" key="9">
    <source>
        <dbReference type="EMBL" id="CAD9262798.1"/>
    </source>
</evidence>
<feature type="region of interest" description="Disordered" evidence="7">
    <location>
        <begin position="527"/>
        <end position="597"/>
    </location>
</feature>
<dbReference type="GO" id="GO:0016020">
    <property type="term" value="C:membrane"/>
    <property type="evidence" value="ECO:0007669"/>
    <property type="project" value="UniProtKB-SubCell"/>
</dbReference>